<evidence type="ECO:0000259" key="9">
    <source>
        <dbReference type="PROSITE" id="PS51643"/>
    </source>
</evidence>
<dbReference type="InterPro" id="IPR027417">
    <property type="entry name" value="P-loop_NTPase"/>
</dbReference>
<dbReference type="Proteomes" id="UP000010366">
    <property type="component" value="Plasmid pCHA6605.01"/>
</dbReference>
<dbReference type="InterPro" id="IPR001650">
    <property type="entry name" value="Helicase_C-like"/>
</dbReference>
<dbReference type="GO" id="GO:0051607">
    <property type="term" value="P:defense response to virus"/>
    <property type="evidence" value="ECO:0007669"/>
    <property type="project" value="UniProtKB-KW"/>
</dbReference>
<name>K9UPZ7_CHAP6</name>
<proteinExistence type="inferred from homology"/>
<feature type="domain" description="HD Cas3-type" evidence="9">
    <location>
        <begin position="6"/>
        <end position="181"/>
    </location>
</feature>
<geneLocation type="plasmid" evidence="10 11">
    <name>pCHA6605.01</name>
</geneLocation>
<evidence type="ECO:0000313" key="10">
    <source>
        <dbReference type="EMBL" id="AFY97157.1"/>
    </source>
</evidence>
<keyword evidence="11" id="KW-1185">Reference proteome</keyword>
<dbReference type="InterPro" id="IPR054712">
    <property type="entry name" value="Cas3-like_dom"/>
</dbReference>
<evidence type="ECO:0000256" key="1">
    <source>
        <dbReference type="ARBA" id="ARBA00006847"/>
    </source>
</evidence>
<keyword evidence="8" id="KW-0051">Antiviral defense</keyword>
<comment type="similarity">
    <text evidence="1">In the N-terminal section; belongs to the CRISPR-associated nuclease Cas3-HD family.</text>
</comment>
<dbReference type="SMART" id="SM00490">
    <property type="entry name" value="HELICc"/>
    <property type="match status" value="1"/>
</dbReference>
<gene>
    <name evidence="10" type="ORF">Cha6605_6334</name>
</gene>
<evidence type="ECO:0000313" key="11">
    <source>
        <dbReference type="Proteomes" id="UP000010366"/>
    </source>
</evidence>
<keyword evidence="6" id="KW-0347">Helicase</keyword>
<dbReference type="Pfam" id="PF22590">
    <property type="entry name" value="Cas3-like_C_2"/>
    <property type="match status" value="1"/>
</dbReference>
<dbReference type="GO" id="GO:0004386">
    <property type="term" value="F:helicase activity"/>
    <property type="evidence" value="ECO:0007669"/>
    <property type="project" value="UniProtKB-KW"/>
</dbReference>
<dbReference type="NCBIfam" id="TIGR01596">
    <property type="entry name" value="cas3_HD"/>
    <property type="match status" value="1"/>
</dbReference>
<dbReference type="Gene3D" id="3.40.50.300">
    <property type="entry name" value="P-loop containing nucleotide triphosphate hydrolases"/>
    <property type="match status" value="2"/>
</dbReference>
<dbReference type="GO" id="GO:0046872">
    <property type="term" value="F:metal ion binding"/>
    <property type="evidence" value="ECO:0007669"/>
    <property type="project" value="UniProtKB-KW"/>
</dbReference>
<dbReference type="CDD" id="cd09641">
    <property type="entry name" value="Cas3''_I"/>
    <property type="match status" value="1"/>
</dbReference>
<dbReference type="Pfam" id="PF01966">
    <property type="entry name" value="HD"/>
    <property type="match status" value="1"/>
</dbReference>
<accession>K9UPZ7</accession>
<protein>
    <submittedName>
        <fullName evidence="10">HD domain-containing protein</fullName>
    </submittedName>
</protein>
<evidence type="ECO:0000256" key="4">
    <source>
        <dbReference type="ARBA" id="ARBA00022741"/>
    </source>
</evidence>
<keyword evidence="3" id="KW-0479">Metal-binding</keyword>
<dbReference type="EMBL" id="CP003601">
    <property type="protein sequence ID" value="AFY97157.1"/>
    <property type="molecule type" value="Genomic_DNA"/>
</dbReference>
<dbReference type="InterPro" id="IPR006483">
    <property type="entry name" value="CRISPR-assoc_Cas3_HD"/>
</dbReference>
<dbReference type="KEGG" id="cmp:Cha6605_6334"/>
<dbReference type="InterPro" id="IPR006674">
    <property type="entry name" value="HD_domain"/>
</dbReference>
<evidence type="ECO:0000256" key="2">
    <source>
        <dbReference type="ARBA" id="ARBA00009046"/>
    </source>
</evidence>
<dbReference type="AlphaFoldDB" id="K9UPZ7"/>
<reference evidence="10 11" key="1">
    <citation type="submission" date="2012-05" db="EMBL/GenBank/DDBJ databases">
        <title>Noncontiguous Finished plasmid 1 of genome of Chamaesiphon sp. PCC 6605.</title>
        <authorList>
            <consortium name="US DOE Joint Genome Institute"/>
            <person name="Gugger M."/>
            <person name="Coursin T."/>
            <person name="Rippka R."/>
            <person name="Tandeau De Marsac N."/>
            <person name="Huntemann M."/>
            <person name="Wei C.-L."/>
            <person name="Han J."/>
            <person name="Detter J.C."/>
            <person name="Han C."/>
            <person name="Tapia R."/>
            <person name="Chen A."/>
            <person name="Kyrpides N."/>
            <person name="Mavromatis K."/>
            <person name="Markowitz V."/>
            <person name="Szeto E."/>
            <person name="Ivanova N."/>
            <person name="Pagani I."/>
            <person name="Pati A."/>
            <person name="Goodwin L."/>
            <person name="Nordberg H.P."/>
            <person name="Cantor M.N."/>
            <person name="Hua S.X."/>
            <person name="Woyke T."/>
            <person name="Kerfeld C.A."/>
        </authorList>
    </citation>
    <scope>NUCLEOTIDE SEQUENCE [LARGE SCALE GENOMIC DNA]</scope>
    <source>
        <strain evidence="11">ATCC 27169 / PCC 6605</strain>
        <plasmid evidence="11">Plasmid pCHA6605.01</plasmid>
    </source>
</reference>
<dbReference type="InterPro" id="IPR011545">
    <property type="entry name" value="DEAD/DEAH_box_helicase_dom"/>
</dbReference>
<dbReference type="PROSITE" id="PS51643">
    <property type="entry name" value="HD_CAS3"/>
    <property type="match status" value="1"/>
</dbReference>
<dbReference type="RefSeq" id="WP_015329041.1">
    <property type="nucleotide sequence ID" value="NC_020053.1"/>
</dbReference>
<dbReference type="Pfam" id="PF00270">
    <property type="entry name" value="DEAD"/>
    <property type="match status" value="1"/>
</dbReference>
<dbReference type="OrthoDB" id="9810236at2"/>
<sequence>MTFTPLARPNQPLLPHLLGVGHHTSRLCSSQSDWARLIGLLHDYGKYRPEWVEGINAIANGENRDRLPHHAVEGALYLIELFPDRSHFKVRALALLIAAHHGGLGDLKPSMDWLAGKDSARPLPDMDRCQWKIDDKYLVEVKKTIAAVNYSDLDNWMPNQDYRTAQRLRFLYGALIAADRQDAAMSDGWKPAAYSSMTILADKLATWYEGKFSQPKNPLDILRGDFYVECRKAAKLEPGWLSVRGPCGISKTWSVMQMALDHAAEWDKQKVIYCVPWTAILGQSYSQYQDVLGADNVLGHWSTLVDPDTKYPEQLRNSRQWWETPVIATTMVQLFDVLLGSRARTAQRMPSLQNAVIVLDEVQGLPNELLITCIRVLDQLVQDHGVTIILSTATMPDYAPLGINPIEALPQAKVDEYFAGTKRVEYRWAEEPLTWETVAAEIVQSQKSSTLIVTNTVAACDDVYTAMQSLPNYRVYKYTASMSPAHRGVVLAEIKAAVDEAKEGGNPVIICATSAIETGVDLDCTQGYRELSGLESIVQFAGRINRNKKDSESPVTIFKTAKDYPVPPGSDRRTTRTLQAMAMGTDLQSPDVLTLYSKLLLQDAISSQQNPNVYNYLEGLKKLEWDTVSQKWQMISPTTPVLVNPLRWGASSSILAEYDEAMSKANYRVLQRHCVGLYKGKYQKAKDTQCVSDSQIKGLGEWVGTYDMGVVINANP</sequence>
<evidence type="ECO:0000256" key="8">
    <source>
        <dbReference type="ARBA" id="ARBA00023118"/>
    </source>
</evidence>
<keyword evidence="10" id="KW-0614">Plasmid</keyword>
<organism evidence="10 11">
    <name type="scientific">Chamaesiphon minutus (strain ATCC 27169 / PCC 6605)</name>
    <dbReference type="NCBI Taxonomy" id="1173020"/>
    <lineage>
        <taxon>Bacteria</taxon>
        <taxon>Bacillati</taxon>
        <taxon>Cyanobacteriota</taxon>
        <taxon>Cyanophyceae</taxon>
        <taxon>Gomontiellales</taxon>
        <taxon>Chamaesiphonaceae</taxon>
        <taxon>Chamaesiphon</taxon>
    </lineage>
</organism>
<dbReference type="SUPFAM" id="SSF52540">
    <property type="entry name" value="P-loop containing nucleoside triphosphate hydrolases"/>
    <property type="match status" value="1"/>
</dbReference>
<evidence type="ECO:0000256" key="3">
    <source>
        <dbReference type="ARBA" id="ARBA00022723"/>
    </source>
</evidence>
<comment type="similarity">
    <text evidence="2">In the central section; belongs to the CRISPR-associated helicase Cas3 family.</text>
</comment>
<keyword evidence="7" id="KW-0067">ATP-binding</keyword>
<evidence type="ECO:0000256" key="7">
    <source>
        <dbReference type="ARBA" id="ARBA00022840"/>
    </source>
</evidence>
<dbReference type="Gene3D" id="1.10.3210.30">
    <property type="match status" value="1"/>
</dbReference>
<evidence type="ECO:0000256" key="6">
    <source>
        <dbReference type="ARBA" id="ARBA00022806"/>
    </source>
</evidence>
<dbReference type="eggNOG" id="COG1203">
    <property type="taxonomic scope" value="Bacteria"/>
</dbReference>
<dbReference type="HOGENOM" id="CLU_010123_0_0_3"/>
<dbReference type="InterPro" id="IPR038257">
    <property type="entry name" value="CRISPR-assoc_Cas3_HD_sf"/>
</dbReference>
<dbReference type="SUPFAM" id="SSF109604">
    <property type="entry name" value="HD-domain/PDEase-like"/>
    <property type="match status" value="1"/>
</dbReference>
<keyword evidence="4" id="KW-0547">Nucleotide-binding</keyword>
<dbReference type="GO" id="GO:0003676">
    <property type="term" value="F:nucleic acid binding"/>
    <property type="evidence" value="ECO:0007669"/>
    <property type="project" value="InterPro"/>
</dbReference>
<evidence type="ECO:0000256" key="5">
    <source>
        <dbReference type="ARBA" id="ARBA00022801"/>
    </source>
</evidence>
<dbReference type="GO" id="GO:0016787">
    <property type="term" value="F:hydrolase activity"/>
    <property type="evidence" value="ECO:0007669"/>
    <property type="project" value="UniProtKB-KW"/>
</dbReference>
<dbReference type="GO" id="GO:0005524">
    <property type="term" value="F:ATP binding"/>
    <property type="evidence" value="ECO:0007669"/>
    <property type="project" value="UniProtKB-KW"/>
</dbReference>
<keyword evidence="5" id="KW-0378">Hydrolase</keyword>